<evidence type="ECO:0000313" key="2">
    <source>
        <dbReference type="Proteomes" id="UP000184526"/>
    </source>
</evidence>
<dbReference type="RefSeq" id="WP_084666257.1">
    <property type="nucleotide sequence ID" value="NZ_FQXP01000008.1"/>
</dbReference>
<dbReference type="InterPro" id="IPR032588">
    <property type="entry name" value="Lipase_GDSL_lke"/>
</dbReference>
<evidence type="ECO:0000313" key="1">
    <source>
        <dbReference type="EMBL" id="SHH98082.1"/>
    </source>
</evidence>
<dbReference type="STRING" id="1121306.SAMN02745196_02176"/>
<sequence>MMKYKKAMENLSFSILGDSYSTYKGWIPEEYECWYSDEGNDKFNNVSSVEDTWWSLLAKESKMTLLINNSYSGSTICNTGYLGVDYTDRSFITRMKKDFGDNKTCSTQSDIIFIFGGTNDSWADAPIGTLKYSNWLEKDFKEVLPSFCYMVNYLKINNPNARVINIVNTDLKDEITKGMESASKYYSIENLVLSDVDKENGHPNKNGMIQIKDQVLKRLILSQ</sequence>
<dbReference type="Gene3D" id="3.40.50.1110">
    <property type="entry name" value="SGNH hydrolase"/>
    <property type="match status" value="1"/>
</dbReference>
<name>A0A1M5XEK0_9CLOT</name>
<proteinExistence type="predicted"/>
<dbReference type="Proteomes" id="UP000184526">
    <property type="component" value="Unassembled WGS sequence"/>
</dbReference>
<accession>A0A1M5XEK0</accession>
<reference evidence="1 2" key="1">
    <citation type="submission" date="2016-11" db="EMBL/GenBank/DDBJ databases">
        <authorList>
            <person name="Jaros S."/>
            <person name="Januszkiewicz K."/>
            <person name="Wedrychowicz H."/>
        </authorList>
    </citation>
    <scope>NUCLEOTIDE SEQUENCE [LARGE SCALE GENOMIC DNA]</scope>
    <source>
        <strain evidence="1 2">DSM 3089</strain>
    </source>
</reference>
<organism evidence="1 2">
    <name type="scientific">Clostridium collagenovorans DSM 3089</name>
    <dbReference type="NCBI Taxonomy" id="1121306"/>
    <lineage>
        <taxon>Bacteria</taxon>
        <taxon>Bacillati</taxon>
        <taxon>Bacillota</taxon>
        <taxon>Clostridia</taxon>
        <taxon>Eubacteriales</taxon>
        <taxon>Clostridiaceae</taxon>
        <taxon>Clostridium</taxon>
    </lineage>
</organism>
<keyword evidence="2" id="KW-1185">Reference proteome</keyword>
<dbReference type="EMBL" id="FQXP01000008">
    <property type="protein sequence ID" value="SHH98082.1"/>
    <property type="molecule type" value="Genomic_DNA"/>
</dbReference>
<dbReference type="GO" id="GO:0016787">
    <property type="term" value="F:hydrolase activity"/>
    <property type="evidence" value="ECO:0007669"/>
    <property type="project" value="UniProtKB-KW"/>
</dbReference>
<gene>
    <name evidence="1" type="ORF">SAMN02745196_02176</name>
</gene>
<dbReference type="InterPro" id="IPR036514">
    <property type="entry name" value="SGNH_hydro_sf"/>
</dbReference>
<protein>
    <submittedName>
        <fullName evidence="1">GDSL-like Lipase/Acylhydrolase</fullName>
    </submittedName>
</protein>
<dbReference type="AlphaFoldDB" id="A0A1M5XEK0"/>
<dbReference type="SUPFAM" id="SSF52266">
    <property type="entry name" value="SGNH hydrolase"/>
    <property type="match status" value="1"/>
</dbReference>
<dbReference type="Pfam" id="PF16255">
    <property type="entry name" value="Lipase_GDSL_lke"/>
    <property type="match status" value="1"/>
</dbReference>
<keyword evidence="1" id="KW-0378">Hydrolase</keyword>